<organism evidence="2 3">
    <name type="scientific">Streptomyces naganishii JCM 4654</name>
    <dbReference type="NCBI Taxonomy" id="1306179"/>
    <lineage>
        <taxon>Bacteria</taxon>
        <taxon>Bacillati</taxon>
        <taxon>Actinomycetota</taxon>
        <taxon>Actinomycetes</taxon>
        <taxon>Kitasatosporales</taxon>
        <taxon>Streptomycetaceae</taxon>
        <taxon>Streptomyces</taxon>
    </lineage>
</organism>
<feature type="region of interest" description="Disordered" evidence="1">
    <location>
        <begin position="184"/>
        <end position="273"/>
    </location>
</feature>
<feature type="compositionally biased region" description="Low complexity" evidence="1">
    <location>
        <begin position="238"/>
        <end position="264"/>
    </location>
</feature>
<gene>
    <name evidence="2" type="ORF">GCM10010508_15160</name>
</gene>
<evidence type="ECO:0000256" key="1">
    <source>
        <dbReference type="SAM" id="MobiDB-lite"/>
    </source>
</evidence>
<accession>A0A919CU44</accession>
<reference evidence="2" key="2">
    <citation type="submission" date="2020-09" db="EMBL/GenBank/DDBJ databases">
        <authorList>
            <person name="Sun Q."/>
            <person name="Ohkuma M."/>
        </authorList>
    </citation>
    <scope>NUCLEOTIDE SEQUENCE</scope>
    <source>
        <strain evidence="2">JCM 4654</strain>
    </source>
</reference>
<feature type="compositionally biased region" description="Gly residues" evidence="1">
    <location>
        <begin position="146"/>
        <end position="168"/>
    </location>
</feature>
<comment type="caution">
    <text evidence="2">The sequence shown here is derived from an EMBL/GenBank/DDBJ whole genome shotgun (WGS) entry which is preliminary data.</text>
</comment>
<evidence type="ECO:0008006" key="4">
    <source>
        <dbReference type="Google" id="ProtNLM"/>
    </source>
</evidence>
<feature type="compositionally biased region" description="Low complexity" evidence="1">
    <location>
        <begin position="211"/>
        <end position="231"/>
    </location>
</feature>
<dbReference type="AlphaFoldDB" id="A0A919CU44"/>
<keyword evidence="3" id="KW-1185">Reference proteome</keyword>
<evidence type="ECO:0000313" key="3">
    <source>
        <dbReference type="Proteomes" id="UP000608955"/>
    </source>
</evidence>
<dbReference type="EMBL" id="BMVF01000003">
    <property type="protein sequence ID" value="GHD86564.1"/>
    <property type="molecule type" value="Genomic_DNA"/>
</dbReference>
<dbReference type="Gene3D" id="1.20.120.640">
    <property type="entry name" value="Anticodon-binding domain of a subclass of class I aminoacyl-tRNA synthetases"/>
    <property type="match status" value="1"/>
</dbReference>
<evidence type="ECO:0000313" key="2">
    <source>
        <dbReference type="EMBL" id="GHD86564.1"/>
    </source>
</evidence>
<protein>
    <recommendedName>
        <fullName evidence="4">Cysteinyl-tRNA synthetase</fullName>
    </recommendedName>
</protein>
<reference evidence="2" key="1">
    <citation type="journal article" date="2014" name="Int. J. Syst. Evol. Microbiol.">
        <title>Complete genome sequence of Corynebacterium casei LMG S-19264T (=DSM 44701T), isolated from a smear-ripened cheese.</title>
        <authorList>
            <consortium name="US DOE Joint Genome Institute (JGI-PGF)"/>
            <person name="Walter F."/>
            <person name="Albersmeier A."/>
            <person name="Kalinowski J."/>
            <person name="Ruckert C."/>
        </authorList>
    </citation>
    <scope>NUCLEOTIDE SEQUENCE</scope>
    <source>
        <strain evidence="2">JCM 4654</strain>
    </source>
</reference>
<proteinExistence type="predicted"/>
<sequence>MRWADPAGGVRHPVRNVCDLPARGSPAAYARAVLRIIDARTGETADAAPARRGLTRVEARASGYDASGLRVLLVADLLVRALELGGTPVWSLLTGDREQAELRAGAEALGIRPFEDSRDLGAALGEAQVVRVAGMGEAARLADTEPGGGGGSGAGGGGAGAGEAARGGPGGGALVAVAPVEATVTFSPSPSPADADDGGPEARADGGDGPAGRVDAGGCAAARADAGDGPVVSGGPGRVPAASADAAHGPAGSADAAHASVAPGGTRPGASLATGDPAVWRLALLGRRYGQPLRLDERGLEEARRTLVGWRRAVAGWARQPSRPIPDDVRGRLRGAWEDDLDVPAVLRVLEWVATRPDLADGARFETYAYADRLLGLDLTRDIGHAL</sequence>
<dbReference type="Proteomes" id="UP000608955">
    <property type="component" value="Unassembled WGS sequence"/>
</dbReference>
<name>A0A919CU44_9ACTN</name>
<feature type="region of interest" description="Disordered" evidence="1">
    <location>
        <begin position="141"/>
        <end position="168"/>
    </location>
</feature>